<dbReference type="Pfam" id="PF03186">
    <property type="entry name" value="CobD_Cbib"/>
    <property type="match status" value="1"/>
</dbReference>
<accession>A0ABW1NXG9</accession>
<evidence type="ECO:0000313" key="1">
    <source>
        <dbReference type="EMBL" id="MFC6087588.1"/>
    </source>
</evidence>
<evidence type="ECO:0000313" key="2">
    <source>
        <dbReference type="Proteomes" id="UP001596137"/>
    </source>
</evidence>
<dbReference type="Proteomes" id="UP001596137">
    <property type="component" value="Unassembled WGS sequence"/>
</dbReference>
<comment type="caution">
    <text evidence="1">The sequence shown here is derived from an EMBL/GenBank/DDBJ whole genome shotgun (WGS) entry which is preliminary data.</text>
</comment>
<organism evidence="1 2">
    <name type="scientific">Sphaerisporangium aureirubrum</name>
    <dbReference type="NCBI Taxonomy" id="1544736"/>
    <lineage>
        <taxon>Bacteria</taxon>
        <taxon>Bacillati</taxon>
        <taxon>Actinomycetota</taxon>
        <taxon>Actinomycetes</taxon>
        <taxon>Streptosporangiales</taxon>
        <taxon>Streptosporangiaceae</taxon>
        <taxon>Sphaerisporangium</taxon>
    </lineage>
</organism>
<gene>
    <name evidence="1" type="ORF">ACFP1K_40955</name>
</gene>
<protein>
    <submittedName>
        <fullName evidence="1">Cobalamin biosynthesis protein</fullName>
    </submittedName>
</protein>
<keyword evidence="2" id="KW-1185">Reference proteome</keyword>
<reference evidence="2" key="1">
    <citation type="journal article" date="2019" name="Int. J. Syst. Evol. Microbiol.">
        <title>The Global Catalogue of Microorganisms (GCM) 10K type strain sequencing project: providing services to taxonomists for standard genome sequencing and annotation.</title>
        <authorList>
            <consortium name="The Broad Institute Genomics Platform"/>
            <consortium name="The Broad Institute Genome Sequencing Center for Infectious Disease"/>
            <person name="Wu L."/>
            <person name="Ma J."/>
        </authorList>
    </citation>
    <scope>NUCLEOTIDE SEQUENCE [LARGE SCALE GENOMIC DNA]</scope>
    <source>
        <strain evidence="2">JCM 30346</strain>
    </source>
</reference>
<dbReference type="EMBL" id="JBHSRF010000173">
    <property type="protein sequence ID" value="MFC6087588.1"/>
    <property type="molecule type" value="Genomic_DNA"/>
</dbReference>
<feature type="non-terminal residue" evidence="1">
    <location>
        <position position="65"/>
    </location>
</feature>
<dbReference type="RefSeq" id="WP_380763984.1">
    <property type="nucleotide sequence ID" value="NZ_JBHSRF010000173.1"/>
</dbReference>
<sequence length="65" mass="6956">MIVIGEGVVRGLGILLGFVADAVFGDPGNRVHPVAVFGRWAGRVERRLYGRSRAWGVVHVVVCVG</sequence>
<name>A0ABW1NXG9_9ACTN</name>
<dbReference type="InterPro" id="IPR004485">
    <property type="entry name" value="Cobalamin_biosynth_CobD/CbiB"/>
</dbReference>
<proteinExistence type="predicted"/>